<dbReference type="OrthoDB" id="3238847at2759"/>
<dbReference type="RefSeq" id="XP_007767382.1">
    <property type="nucleotide sequence ID" value="XM_007769192.1"/>
</dbReference>
<organism evidence="2 3">
    <name type="scientific">Coniophora puteana (strain RWD-64-598)</name>
    <name type="common">Brown rot fungus</name>
    <dbReference type="NCBI Taxonomy" id="741705"/>
    <lineage>
        <taxon>Eukaryota</taxon>
        <taxon>Fungi</taxon>
        <taxon>Dikarya</taxon>
        <taxon>Basidiomycota</taxon>
        <taxon>Agaricomycotina</taxon>
        <taxon>Agaricomycetes</taxon>
        <taxon>Agaricomycetidae</taxon>
        <taxon>Boletales</taxon>
        <taxon>Coniophorineae</taxon>
        <taxon>Coniophoraceae</taxon>
        <taxon>Coniophora</taxon>
    </lineage>
</organism>
<feature type="non-terminal residue" evidence="2">
    <location>
        <position position="1"/>
    </location>
</feature>
<dbReference type="InterPro" id="IPR004875">
    <property type="entry name" value="DDE_SF_endonuclease_dom"/>
</dbReference>
<dbReference type="Proteomes" id="UP000053558">
    <property type="component" value="Unassembled WGS sequence"/>
</dbReference>
<dbReference type="GeneID" id="19207657"/>
<evidence type="ECO:0000313" key="3">
    <source>
        <dbReference type="Proteomes" id="UP000053558"/>
    </source>
</evidence>
<protein>
    <submittedName>
        <fullName evidence="2">DDE-domain-containing protein</fullName>
    </submittedName>
</protein>
<reference evidence="3" key="1">
    <citation type="journal article" date="2012" name="Science">
        <title>The Paleozoic origin of enzymatic lignin decomposition reconstructed from 31 fungal genomes.</title>
        <authorList>
            <person name="Floudas D."/>
            <person name="Binder M."/>
            <person name="Riley R."/>
            <person name="Barry K."/>
            <person name="Blanchette R.A."/>
            <person name="Henrissat B."/>
            <person name="Martinez A.T."/>
            <person name="Otillar R."/>
            <person name="Spatafora J.W."/>
            <person name="Yadav J.S."/>
            <person name="Aerts A."/>
            <person name="Benoit I."/>
            <person name="Boyd A."/>
            <person name="Carlson A."/>
            <person name="Copeland A."/>
            <person name="Coutinho P.M."/>
            <person name="de Vries R.P."/>
            <person name="Ferreira P."/>
            <person name="Findley K."/>
            <person name="Foster B."/>
            <person name="Gaskell J."/>
            <person name="Glotzer D."/>
            <person name="Gorecki P."/>
            <person name="Heitman J."/>
            <person name="Hesse C."/>
            <person name="Hori C."/>
            <person name="Igarashi K."/>
            <person name="Jurgens J.A."/>
            <person name="Kallen N."/>
            <person name="Kersten P."/>
            <person name="Kohler A."/>
            <person name="Kuees U."/>
            <person name="Kumar T.K.A."/>
            <person name="Kuo A."/>
            <person name="LaButti K."/>
            <person name="Larrondo L.F."/>
            <person name="Lindquist E."/>
            <person name="Ling A."/>
            <person name="Lombard V."/>
            <person name="Lucas S."/>
            <person name="Lundell T."/>
            <person name="Martin R."/>
            <person name="McLaughlin D.J."/>
            <person name="Morgenstern I."/>
            <person name="Morin E."/>
            <person name="Murat C."/>
            <person name="Nagy L.G."/>
            <person name="Nolan M."/>
            <person name="Ohm R.A."/>
            <person name="Patyshakuliyeva A."/>
            <person name="Rokas A."/>
            <person name="Ruiz-Duenas F.J."/>
            <person name="Sabat G."/>
            <person name="Salamov A."/>
            <person name="Samejima M."/>
            <person name="Schmutz J."/>
            <person name="Slot J.C."/>
            <person name="St John F."/>
            <person name="Stenlid J."/>
            <person name="Sun H."/>
            <person name="Sun S."/>
            <person name="Syed K."/>
            <person name="Tsang A."/>
            <person name="Wiebenga A."/>
            <person name="Young D."/>
            <person name="Pisabarro A."/>
            <person name="Eastwood D.C."/>
            <person name="Martin F."/>
            <person name="Cullen D."/>
            <person name="Grigoriev I.V."/>
            <person name="Hibbett D.S."/>
        </authorList>
    </citation>
    <scope>NUCLEOTIDE SEQUENCE [LARGE SCALE GENOMIC DNA]</scope>
    <source>
        <strain evidence="3">RWD-64-598 SS2</strain>
    </source>
</reference>
<proteinExistence type="predicted"/>
<feature type="domain" description="DDE-1" evidence="1">
    <location>
        <begin position="142"/>
        <end position="264"/>
    </location>
</feature>
<comment type="caution">
    <text evidence="2">The sequence shown here is derived from an EMBL/GenBank/DDBJ whole genome shotgun (WGS) entry which is preliminary data.</text>
</comment>
<dbReference type="EMBL" id="JH711577">
    <property type="protein sequence ID" value="EIW81998.1"/>
    <property type="molecule type" value="Genomic_DNA"/>
</dbReference>
<keyword evidence="3" id="KW-1185">Reference proteome</keyword>
<dbReference type="Pfam" id="PF03184">
    <property type="entry name" value="DDE_1"/>
    <property type="match status" value="1"/>
</dbReference>
<dbReference type="AlphaFoldDB" id="A0A5M3MS68"/>
<name>A0A5M3MS68_CONPW</name>
<evidence type="ECO:0000259" key="1">
    <source>
        <dbReference type="Pfam" id="PF03184"/>
    </source>
</evidence>
<dbReference type="OMA" id="NNDSHIT"/>
<sequence>LKPEEEATVLDALTECTCQGFPWTHERLRDIVNNIIHTCDPSFEGVGHNWTRQFLLCKHNILQTSWMPKLETVCGQAVNPTTHAAWMELLGNTIREHNITKKLIYSSDKVGFNPALSGCACAIGICGAGGVYQQQAGKRETITAIATICADGTLLPPAVIFKDKDIRYHGTRTTPCTHCKIGYSKKGWINGEVGKAWIQQFDEFTKEKANRHARLLLVDGHNSHYTEGFIAHARQTNIHVLCYPTHSTHVYQGLNVVVFAQLENTTTHRAR</sequence>
<dbReference type="GO" id="GO:0003676">
    <property type="term" value="F:nucleic acid binding"/>
    <property type="evidence" value="ECO:0007669"/>
    <property type="project" value="InterPro"/>
</dbReference>
<dbReference type="KEGG" id="cput:CONPUDRAFT_54344"/>
<accession>A0A5M3MS68</accession>
<evidence type="ECO:0000313" key="2">
    <source>
        <dbReference type="EMBL" id="EIW81998.1"/>
    </source>
</evidence>
<gene>
    <name evidence="2" type="ORF">CONPUDRAFT_54344</name>
</gene>